<evidence type="ECO:0000259" key="4">
    <source>
        <dbReference type="Pfam" id="PF00005"/>
    </source>
</evidence>
<name>A0A382W8I8_9ZZZZ</name>
<keyword evidence="3" id="KW-0029">Amino-acid transport</keyword>
<sequence length="134" mass="14770">VLRGVDLQLQEGEIVAVLGSNGAGKTTLNHNLCGLYRPIQGSVHFDGQDITGWRPEKIVALGIVQVPEGRRLFPNLSVLENLEMGSYRRGKPSRTHNLERVFSIFPRLKERHLQLAGTLSGGEQQMAAIGRSLM</sequence>
<feature type="non-terminal residue" evidence="5">
    <location>
        <position position="1"/>
    </location>
</feature>
<feature type="non-terminal residue" evidence="5">
    <location>
        <position position="134"/>
    </location>
</feature>
<dbReference type="PANTHER" id="PTHR43820:SF4">
    <property type="entry name" value="HIGH-AFFINITY BRANCHED-CHAIN AMINO ACID TRANSPORT ATP-BINDING PROTEIN LIVF"/>
    <property type="match status" value="1"/>
</dbReference>
<dbReference type="InterPro" id="IPR003439">
    <property type="entry name" value="ABC_transporter-like_ATP-bd"/>
</dbReference>
<keyword evidence="2" id="KW-0813">Transport</keyword>
<evidence type="ECO:0000256" key="2">
    <source>
        <dbReference type="ARBA" id="ARBA00022448"/>
    </source>
</evidence>
<dbReference type="EMBL" id="UINC01157819">
    <property type="protein sequence ID" value="SVD55019.1"/>
    <property type="molecule type" value="Genomic_DNA"/>
</dbReference>
<protein>
    <recommendedName>
        <fullName evidence="4">ABC transporter domain-containing protein</fullName>
    </recommendedName>
</protein>
<dbReference type="AlphaFoldDB" id="A0A382W8I8"/>
<accession>A0A382W8I8</accession>
<dbReference type="Gene3D" id="3.40.50.300">
    <property type="entry name" value="P-loop containing nucleotide triphosphate hydrolases"/>
    <property type="match status" value="1"/>
</dbReference>
<feature type="domain" description="ABC transporter" evidence="4">
    <location>
        <begin position="2"/>
        <end position="134"/>
    </location>
</feature>
<proteinExistence type="inferred from homology"/>
<dbReference type="GO" id="GO:0016887">
    <property type="term" value="F:ATP hydrolysis activity"/>
    <property type="evidence" value="ECO:0007669"/>
    <property type="project" value="InterPro"/>
</dbReference>
<evidence type="ECO:0000256" key="3">
    <source>
        <dbReference type="ARBA" id="ARBA00022970"/>
    </source>
</evidence>
<dbReference type="GO" id="GO:0015658">
    <property type="term" value="F:branched-chain amino acid transmembrane transporter activity"/>
    <property type="evidence" value="ECO:0007669"/>
    <property type="project" value="TreeGrafter"/>
</dbReference>
<dbReference type="Pfam" id="PF00005">
    <property type="entry name" value="ABC_tran"/>
    <property type="match status" value="1"/>
</dbReference>
<organism evidence="5">
    <name type="scientific">marine metagenome</name>
    <dbReference type="NCBI Taxonomy" id="408172"/>
    <lineage>
        <taxon>unclassified sequences</taxon>
        <taxon>metagenomes</taxon>
        <taxon>ecological metagenomes</taxon>
    </lineage>
</organism>
<comment type="similarity">
    <text evidence="1">Belongs to the ABC transporter superfamily.</text>
</comment>
<reference evidence="5" key="1">
    <citation type="submission" date="2018-05" db="EMBL/GenBank/DDBJ databases">
        <authorList>
            <person name="Lanie J.A."/>
            <person name="Ng W.-L."/>
            <person name="Kazmierczak K.M."/>
            <person name="Andrzejewski T.M."/>
            <person name="Davidsen T.M."/>
            <person name="Wayne K.J."/>
            <person name="Tettelin H."/>
            <person name="Glass J.I."/>
            <person name="Rusch D."/>
            <person name="Podicherti R."/>
            <person name="Tsui H.-C.T."/>
            <person name="Winkler M.E."/>
        </authorList>
    </citation>
    <scope>NUCLEOTIDE SEQUENCE</scope>
</reference>
<gene>
    <name evidence="5" type="ORF">METZ01_LOCUS407873</name>
</gene>
<dbReference type="SUPFAM" id="SSF52540">
    <property type="entry name" value="P-loop containing nucleoside triphosphate hydrolases"/>
    <property type="match status" value="1"/>
</dbReference>
<dbReference type="GO" id="GO:0005524">
    <property type="term" value="F:ATP binding"/>
    <property type="evidence" value="ECO:0007669"/>
    <property type="project" value="InterPro"/>
</dbReference>
<dbReference type="InterPro" id="IPR052156">
    <property type="entry name" value="BCAA_Transport_ATP-bd_LivF"/>
</dbReference>
<dbReference type="PANTHER" id="PTHR43820">
    <property type="entry name" value="HIGH-AFFINITY BRANCHED-CHAIN AMINO ACID TRANSPORT ATP-BINDING PROTEIN LIVF"/>
    <property type="match status" value="1"/>
</dbReference>
<evidence type="ECO:0000256" key="1">
    <source>
        <dbReference type="ARBA" id="ARBA00005417"/>
    </source>
</evidence>
<evidence type="ECO:0000313" key="5">
    <source>
        <dbReference type="EMBL" id="SVD55019.1"/>
    </source>
</evidence>
<dbReference type="GO" id="GO:0015807">
    <property type="term" value="P:L-amino acid transport"/>
    <property type="evidence" value="ECO:0007669"/>
    <property type="project" value="TreeGrafter"/>
</dbReference>
<dbReference type="InterPro" id="IPR027417">
    <property type="entry name" value="P-loop_NTPase"/>
</dbReference>